<sequence length="257" mass="29455">MAFRVVKFKKYSDSGERARIRRADIDIVIENECSELDECQEKASLTLMPDDRLESRGDRTRLRERNNGNLKTMTLLRKSDGGGSVVKVEGNVVLLSGSILLRTDSIPFEFFSSIDERLLPGRTTVELFRTCPVKNSGTLFAITTENLRTFNENINSNDTTEFSNREAIPKGYRLEAEGYDEYFNISGTVEIFDMNLNCPLADPGFMQNSCLVSEGHRRKIEYKVYVKGQDFRVCHRCLDEERFDPDEIKKVLDDAEF</sequence>
<keyword evidence="2" id="KW-1185">Reference proteome</keyword>
<gene>
    <name evidence="1" type="ORF">ISF26_23195</name>
</gene>
<evidence type="ECO:0000313" key="2">
    <source>
        <dbReference type="Proteomes" id="UP001054846"/>
    </source>
</evidence>
<accession>A0ABY3PLS3</accession>
<organism evidence="1 2">
    <name type="scientific">Gloeobacter morelensis MG652769</name>
    <dbReference type="NCBI Taxonomy" id="2781736"/>
    <lineage>
        <taxon>Bacteria</taxon>
        <taxon>Bacillati</taxon>
        <taxon>Cyanobacteriota</taxon>
        <taxon>Cyanophyceae</taxon>
        <taxon>Gloeobacterales</taxon>
        <taxon>Gloeobacteraceae</taxon>
        <taxon>Gloeobacter</taxon>
        <taxon>Gloeobacter morelensis</taxon>
    </lineage>
</organism>
<dbReference type="Proteomes" id="UP001054846">
    <property type="component" value="Chromosome"/>
</dbReference>
<protein>
    <submittedName>
        <fullName evidence="1">Uncharacterized protein</fullName>
    </submittedName>
</protein>
<dbReference type="RefSeq" id="WP_230841650.1">
    <property type="nucleotide sequence ID" value="NZ_CP063845.1"/>
</dbReference>
<reference evidence="1 2" key="1">
    <citation type="journal article" date="2021" name="Genome Biol. Evol.">
        <title>Complete Genome Sequencing of a Novel Gloeobacter Species from a Waterfall Cave in Mexico.</title>
        <authorList>
            <person name="Saw J.H."/>
            <person name="Cardona T."/>
            <person name="Montejano G."/>
        </authorList>
    </citation>
    <scope>NUCLEOTIDE SEQUENCE [LARGE SCALE GENOMIC DNA]</scope>
    <source>
        <strain evidence="1">MG652769</strain>
    </source>
</reference>
<proteinExistence type="predicted"/>
<evidence type="ECO:0000313" key="1">
    <source>
        <dbReference type="EMBL" id="UFP94602.1"/>
    </source>
</evidence>
<dbReference type="EMBL" id="CP063845">
    <property type="protein sequence ID" value="UFP94602.1"/>
    <property type="molecule type" value="Genomic_DNA"/>
</dbReference>
<name>A0ABY3PLS3_9CYAN</name>